<comment type="caution">
    <text evidence="3">The sequence shown here is derived from an EMBL/GenBank/DDBJ whole genome shotgun (WGS) entry which is preliminary data.</text>
</comment>
<evidence type="ECO:0000313" key="4">
    <source>
        <dbReference type="Proteomes" id="UP001224775"/>
    </source>
</evidence>
<feature type="region of interest" description="Disordered" evidence="1">
    <location>
        <begin position="311"/>
        <end position="344"/>
    </location>
</feature>
<gene>
    <name evidence="3" type="ORF">QTG54_003084</name>
</gene>
<feature type="compositionally biased region" description="Acidic residues" evidence="1">
    <location>
        <begin position="323"/>
        <end position="344"/>
    </location>
</feature>
<protein>
    <submittedName>
        <fullName evidence="3">Uncharacterized protein</fullName>
    </submittedName>
</protein>
<keyword evidence="4" id="KW-1185">Reference proteome</keyword>
<evidence type="ECO:0000256" key="2">
    <source>
        <dbReference type="SAM" id="SignalP"/>
    </source>
</evidence>
<organism evidence="3 4">
    <name type="scientific">Skeletonema marinoi</name>
    <dbReference type="NCBI Taxonomy" id="267567"/>
    <lineage>
        <taxon>Eukaryota</taxon>
        <taxon>Sar</taxon>
        <taxon>Stramenopiles</taxon>
        <taxon>Ochrophyta</taxon>
        <taxon>Bacillariophyta</taxon>
        <taxon>Coscinodiscophyceae</taxon>
        <taxon>Thalassiosirophycidae</taxon>
        <taxon>Thalassiosirales</taxon>
        <taxon>Skeletonemataceae</taxon>
        <taxon>Skeletonema</taxon>
        <taxon>Skeletonema marinoi-dohrnii complex</taxon>
    </lineage>
</organism>
<accession>A0AAD8YI21</accession>
<keyword evidence="2" id="KW-0732">Signal</keyword>
<feature type="signal peptide" evidence="2">
    <location>
        <begin position="1"/>
        <end position="24"/>
    </location>
</feature>
<proteinExistence type="predicted"/>
<feature type="chain" id="PRO_5042221073" evidence="2">
    <location>
        <begin position="25"/>
        <end position="344"/>
    </location>
</feature>
<evidence type="ECO:0000256" key="1">
    <source>
        <dbReference type="SAM" id="MobiDB-lite"/>
    </source>
</evidence>
<name>A0AAD8YI21_9STRA</name>
<sequence>MSPSFTKKFTLLFLATFLVHHSVANETTKATPSPPTADEVPSATATVNGHNKSIHNESSASINIRSYYANTNLNNKDSAYAKFREDNEQTLLDLFGERTKELLTQHIIPSTDIHCNWDWSMGRCEPYCECQFLPLWGDYHLGRSCRYRTSPPPQLGADGLEKEVDETSWQEAWQEVWQSQLTSGGDSATFVPPLFPKNNVAAKGGDAEGARTDAYTCSLPPESRYIQIIQQFTQALSHSTVVIDQFQKFKQVSSIAMDKAMVQGQHQFMNARHSACETVKRKIQERAQERDQPVVLTKQGATWIRRVCGNDATSSGLNKEASSDEVSDDDDNRGENDAEEDTYQ</sequence>
<dbReference type="EMBL" id="JATAAI010000004">
    <property type="protein sequence ID" value="KAK1746477.1"/>
    <property type="molecule type" value="Genomic_DNA"/>
</dbReference>
<feature type="compositionally biased region" description="Polar residues" evidence="1">
    <location>
        <begin position="43"/>
        <end position="57"/>
    </location>
</feature>
<dbReference type="Proteomes" id="UP001224775">
    <property type="component" value="Unassembled WGS sequence"/>
</dbReference>
<dbReference type="AlphaFoldDB" id="A0AAD8YI21"/>
<reference evidence="3" key="1">
    <citation type="submission" date="2023-06" db="EMBL/GenBank/DDBJ databases">
        <title>Survivors Of The Sea: Transcriptome response of Skeletonema marinoi to long-term dormancy.</title>
        <authorList>
            <person name="Pinder M.I.M."/>
            <person name="Kourtchenko O."/>
            <person name="Robertson E.K."/>
            <person name="Larsson T."/>
            <person name="Maumus F."/>
            <person name="Osuna-Cruz C.M."/>
            <person name="Vancaester E."/>
            <person name="Stenow R."/>
            <person name="Vandepoele K."/>
            <person name="Ploug H."/>
            <person name="Bruchert V."/>
            <person name="Godhe A."/>
            <person name="Topel M."/>
        </authorList>
    </citation>
    <scope>NUCLEOTIDE SEQUENCE</scope>
    <source>
        <strain evidence="3">R05AC</strain>
    </source>
</reference>
<evidence type="ECO:0000313" key="3">
    <source>
        <dbReference type="EMBL" id="KAK1746477.1"/>
    </source>
</evidence>
<feature type="region of interest" description="Disordered" evidence="1">
    <location>
        <begin position="27"/>
        <end position="57"/>
    </location>
</feature>